<gene>
    <name evidence="1" type="ORF">QNI16_22815</name>
</gene>
<dbReference type="AlphaFoldDB" id="A0AAE3UB26"/>
<reference evidence="1" key="1">
    <citation type="submission" date="2023-05" db="EMBL/GenBank/DDBJ databases">
        <authorList>
            <person name="Zhang X."/>
        </authorList>
    </citation>
    <scope>NUCLEOTIDE SEQUENCE</scope>
    <source>
        <strain evidence="1">YF14B1</strain>
    </source>
</reference>
<organism evidence="1 2">
    <name type="scientific">Xanthocytophaga flava</name>
    <dbReference type="NCBI Taxonomy" id="3048013"/>
    <lineage>
        <taxon>Bacteria</taxon>
        <taxon>Pseudomonadati</taxon>
        <taxon>Bacteroidota</taxon>
        <taxon>Cytophagia</taxon>
        <taxon>Cytophagales</taxon>
        <taxon>Rhodocytophagaceae</taxon>
        <taxon>Xanthocytophaga</taxon>
    </lineage>
</organism>
<sequence>MHMSIGKIVYSFSLTILFSFQGMSQIKPFRTLYDSTSQLTIYLYQKTDTVFQKKTKQKIVQSDTLCTYSSPETSQQRLLGVHMRYAYGSKTLHGICNLPLLIQTSLFKKEIDTLEKKDNFFQTQKPYTIPTITDIQLWQYFLKPISDCEGGLFRGLNTYDPVGFSFGFLQFAANGRGKDSAFAEYFRQVLISPKGHALFPNLTITDKYRQFRDTVSRRMYRTSDFMPRPNEARPHPLRQLLNPDSSRIDDKELINAAKFLYLVDSDTSFRTIQVRLAIKWAKQILNSYWSKSQEAGFSALDINGQSFKVCIVLVDLIHHGRARFEDIQKVLSQPQANEQTMINKLLALDTNGSGKRAKELKLALQKLNMPAITGLVCIRKEGDWVFEKKK</sequence>
<name>A0AAE3UB26_9BACT</name>
<dbReference type="RefSeq" id="WP_313983090.1">
    <property type="nucleotide sequence ID" value="NZ_JASJOS010000010.1"/>
</dbReference>
<dbReference type="Proteomes" id="UP001241110">
    <property type="component" value="Unassembled WGS sequence"/>
</dbReference>
<comment type="caution">
    <text evidence="1">The sequence shown here is derived from an EMBL/GenBank/DDBJ whole genome shotgun (WGS) entry which is preliminary data.</text>
</comment>
<dbReference type="EMBL" id="JASJOS010000010">
    <property type="protein sequence ID" value="MDJ1483349.1"/>
    <property type="molecule type" value="Genomic_DNA"/>
</dbReference>
<protein>
    <submittedName>
        <fullName evidence="1">Uncharacterized protein</fullName>
    </submittedName>
</protein>
<accession>A0AAE3UB26</accession>
<evidence type="ECO:0000313" key="2">
    <source>
        <dbReference type="Proteomes" id="UP001241110"/>
    </source>
</evidence>
<proteinExistence type="predicted"/>
<evidence type="ECO:0000313" key="1">
    <source>
        <dbReference type="EMBL" id="MDJ1483349.1"/>
    </source>
</evidence>